<comment type="caution">
    <text evidence="1">The sequence shown here is derived from an EMBL/GenBank/DDBJ whole genome shotgun (WGS) entry which is preliminary data.</text>
</comment>
<dbReference type="Proteomes" id="UP000321261">
    <property type="component" value="Unassembled WGS sequence"/>
</dbReference>
<accession>A0A561SWE0</accession>
<evidence type="ECO:0000313" key="1">
    <source>
        <dbReference type="EMBL" id="TWF79168.1"/>
    </source>
</evidence>
<dbReference type="RefSeq" id="WP_147258057.1">
    <property type="nucleotide sequence ID" value="NZ_VIWU01000001.1"/>
</dbReference>
<organism evidence="1 2">
    <name type="scientific">Pseudonocardia hierapolitana</name>
    <dbReference type="NCBI Taxonomy" id="1128676"/>
    <lineage>
        <taxon>Bacteria</taxon>
        <taxon>Bacillati</taxon>
        <taxon>Actinomycetota</taxon>
        <taxon>Actinomycetes</taxon>
        <taxon>Pseudonocardiales</taxon>
        <taxon>Pseudonocardiaceae</taxon>
        <taxon>Pseudonocardia</taxon>
    </lineage>
</organism>
<dbReference type="EMBL" id="VIWU01000001">
    <property type="protein sequence ID" value="TWF79168.1"/>
    <property type="molecule type" value="Genomic_DNA"/>
</dbReference>
<dbReference type="Pfam" id="PF09365">
    <property type="entry name" value="DUF2461"/>
    <property type="match status" value="1"/>
</dbReference>
<gene>
    <name evidence="1" type="ORF">FHX44_115096</name>
</gene>
<keyword evidence="2" id="KW-1185">Reference proteome</keyword>
<protein>
    <submittedName>
        <fullName evidence="1">Uncharacterized protein DUF2461</fullName>
    </submittedName>
</protein>
<dbReference type="InterPro" id="IPR012808">
    <property type="entry name" value="CHP02453"/>
</dbReference>
<reference evidence="1 2" key="1">
    <citation type="submission" date="2019-06" db="EMBL/GenBank/DDBJ databases">
        <title>Sequencing the genomes of 1000 actinobacteria strains.</title>
        <authorList>
            <person name="Klenk H.-P."/>
        </authorList>
    </citation>
    <scope>NUCLEOTIDE SEQUENCE [LARGE SCALE GENOMIC DNA]</scope>
    <source>
        <strain evidence="1 2">DSM 45671</strain>
    </source>
</reference>
<dbReference type="OrthoDB" id="3571926at2"/>
<proteinExistence type="predicted"/>
<dbReference type="AlphaFoldDB" id="A0A561SWE0"/>
<name>A0A561SWE0_9PSEU</name>
<evidence type="ECO:0000313" key="2">
    <source>
        <dbReference type="Proteomes" id="UP000321261"/>
    </source>
</evidence>
<sequence length="218" mass="23542">MFTGWPSGATAFLAEIEADNTRAFWEANGHRHATAVQGPMRALAAELEPEFGPIRVLRAHRNRRFRPTAPPYRTDTGGVGSSPGGAALTVVLSATALTTAVGHWMFDSGQLRRYRVAVLEAAGERLPGLLAAHRVDRRRSLRGAPRGFKGDHARIDLLKLLGLQVVTTRPAGPWLSTAEPLEWVRAAWRAAAPVVAWLDTHVGPADPVPPRPRPAPTG</sequence>